<name>A0ABV8B5Y7_9BACI</name>
<gene>
    <name evidence="1" type="ORF">ACFOU2_20250</name>
</gene>
<dbReference type="EMBL" id="JBHRZT010000072">
    <property type="protein sequence ID" value="MFC3885677.1"/>
    <property type="molecule type" value="Genomic_DNA"/>
</dbReference>
<dbReference type="RefSeq" id="WP_377918073.1">
    <property type="nucleotide sequence ID" value="NZ_JBHRZT010000072.1"/>
</dbReference>
<accession>A0ABV8B5Y7</accession>
<proteinExistence type="predicted"/>
<evidence type="ECO:0000313" key="2">
    <source>
        <dbReference type="Proteomes" id="UP001595752"/>
    </source>
</evidence>
<keyword evidence="2" id="KW-1185">Reference proteome</keyword>
<organism evidence="1 2">
    <name type="scientific">Bacillus songklensis</name>
    <dbReference type="NCBI Taxonomy" id="1069116"/>
    <lineage>
        <taxon>Bacteria</taxon>
        <taxon>Bacillati</taxon>
        <taxon>Bacillota</taxon>
        <taxon>Bacilli</taxon>
        <taxon>Bacillales</taxon>
        <taxon>Bacillaceae</taxon>
        <taxon>Bacillus</taxon>
    </lineage>
</organism>
<sequence>MSAKGSRSNDQTKKAIVSGSKEEMIACNGKFHELIIKKQEEGTVS</sequence>
<comment type="caution">
    <text evidence="1">The sequence shown here is derived from an EMBL/GenBank/DDBJ whole genome shotgun (WGS) entry which is preliminary data.</text>
</comment>
<dbReference type="Proteomes" id="UP001595752">
    <property type="component" value="Unassembled WGS sequence"/>
</dbReference>
<protein>
    <submittedName>
        <fullName evidence="1">Uncharacterized protein</fullName>
    </submittedName>
</protein>
<reference evidence="2" key="1">
    <citation type="journal article" date="2019" name="Int. J. Syst. Evol. Microbiol.">
        <title>The Global Catalogue of Microorganisms (GCM) 10K type strain sequencing project: providing services to taxonomists for standard genome sequencing and annotation.</title>
        <authorList>
            <consortium name="The Broad Institute Genomics Platform"/>
            <consortium name="The Broad Institute Genome Sequencing Center for Infectious Disease"/>
            <person name="Wu L."/>
            <person name="Ma J."/>
        </authorList>
    </citation>
    <scope>NUCLEOTIDE SEQUENCE [LARGE SCALE GENOMIC DNA]</scope>
    <source>
        <strain evidence="2">CCUG 61889</strain>
    </source>
</reference>
<evidence type="ECO:0000313" key="1">
    <source>
        <dbReference type="EMBL" id="MFC3885677.1"/>
    </source>
</evidence>